<evidence type="ECO:0000313" key="5">
    <source>
        <dbReference type="Proteomes" id="UP000070371"/>
    </source>
</evidence>
<sequence length="564" mass="58490">MWALRLHNRLFMGRVQDHWGMEYMAVQGKSGLTGATGVVLGGGAALIVAMVGYLAYYAQTQHPVETEIKESAVVAPAQVAAPVNNAIETVSETDAPETEPQTQTKAQVPEQQVSEQPEPAQVETNMAEIAPVDPEPLADQGLAPPTFDVVRVDADGNALVAGRGVAGQEIAILVDGEEVARAQADGAGNFVSLFTIDLTSAAKVVSLLQGSGASTVASVDTVILAPPEVPVVVAEATQTPAESPEKEPQNARVAVDPSQETTNLSTTDGTSQSTQLVVPAESVEVAQVQTEKAQVPLSSAQAAATPAVPEENVAEAALESVAQVDTAQTSVVPDSAPTAIEAAGIEEVVSQTVEAPELPTETNTPTASQTTTEAVAEPVAQVPAILLATEEGVKVLQTSGASNINNIAIDAITYAPTGDVQVTGRGKAGEFVRLYLDNKSVGEGEIASDGAWSFDLEQISAGLYTLRADQVDTAGKVSARVETPFQREAPELLAQTAPSAPENGVATVKAVTVQPGNTLWGIAKASYGDGVLYVRVFEANKDAIRNPHLIYPGQVFTVPASKEN</sequence>
<keyword evidence="2" id="KW-1133">Transmembrane helix</keyword>
<dbReference type="InterPro" id="IPR036779">
    <property type="entry name" value="LysM_dom_sf"/>
</dbReference>
<gene>
    <name evidence="4" type="ORF">RC74_14450</name>
</gene>
<dbReference type="PROSITE" id="PS51782">
    <property type="entry name" value="LYSM"/>
    <property type="match status" value="1"/>
</dbReference>
<dbReference type="SMART" id="SM00257">
    <property type="entry name" value="LysM"/>
    <property type="match status" value="1"/>
</dbReference>
<organism evidence="4 5">
    <name type="scientific">Falsihalocynthiibacter arcticus</name>
    <dbReference type="NCBI Taxonomy" id="1579316"/>
    <lineage>
        <taxon>Bacteria</taxon>
        <taxon>Pseudomonadati</taxon>
        <taxon>Pseudomonadota</taxon>
        <taxon>Alphaproteobacteria</taxon>
        <taxon>Rhodobacterales</taxon>
        <taxon>Roseobacteraceae</taxon>
        <taxon>Falsihalocynthiibacter</taxon>
    </lineage>
</organism>
<dbReference type="PANTHER" id="PTHR34700:SF4">
    <property type="entry name" value="PHAGE-LIKE ELEMENT PBSX PROTEIN XKDP"/>
    <property type="match status" value="1"/>
</dbReference>
<name>A0A126V1Y4_9RHOB</name>
<evidence type="ECO:0000256" key="2">
    <source>
        <dbReference type="SAM" id="Phobius"/>
    </source>
</evidence>
<feature type="region of interest" description="Disordered" evidence="1">
    <location>
        <begin position="236"/>
        <end position="274"/>
    </location>
</feature>
<protein>
    <recommendedName>
        <fullName evidence="3">LysM domain-containing protein</fullName>
    </recommendedName>
</protein>
<dbReference type="CDD" id="cd00118">
    <property type="entry name" value="LysM"/>
    <property type="match status" value="1"/>
</dbReference>
<keyword evidence="2" id="KW-0812">Transmembrane</keyword>
<accession>A0A126V1Y4</accession>
<dbReference type="STRING" id="1579316.RC74_14450"/>
<dbReference type="Gene3D" id="3.10.350.10">
    <property type="entry name" value="LysM domain"/>
    <property type="match status" value="1"/>
</dbReference>
<feature type="region of interest" description="Disordered" evidence="1">
    <location>
        <begin position="92"/>
        <end position="119"/>
    </location>
</feature>
<keyword evidence="2" id="KW-0472">Membrane</keyword>
<dbReference type="OrthoDB" id="370541at2"/>
<dbReference type="AlphaFoldDB" id="A0A126V1Y4"/>
<feature type="domain" description="LysM" evidence="3">
    <location>
        <begin position="509"/>
        <end position="558"/>
    </location>
</feature>
<dbReference type="EMBL" id="CP014327">
    <property type="protein sequence ID" value="AML52314.1"/>
    <property type="molecule type" value="Genomic_DNA"/>
</dbReference>
<feature type="compositionally biased region" description="Low complexity" evidence="1">
    <location>
        <begin position="106"/>
        <end position="119"/>
    </location>
</feature>
<proteinExistence type="predicted"/>
<keyword evidence="5" id="KW-1185">Reference proteome</keyword>
<reference evidence="4 5" key="1">
    <citation type="submission" date="2016-02" db="EMBL/GenBank/DDBJ databases">
        <title>Complete genome sequence of Halocynthiibacter arcticus PAMC 20958t from arctic marine sediment.</title>
        <authorList>
            <person name="Lee Y.M."/>
            <person name="Baek K."/>
            <person name="Lee H.K."/>
            <person name="Shin S.C."/>
        </authorList>
    </citation>
    <scope>NUCLEOTIDE SEQUENCE [LARGE SCALE GENOMIC DNA]</scope>
    <source>
        <strain evidence="4">PAMC 20958</strain>
    </source>
</reference>
<evidence type="ECO:0000313" key="4">
    <source>
        <dbReference type="EMBL" id="AML52314.1"/>
    </source>
</evidence>
<feature type="transmembrane region" description="Helical" evidence="2">
    <location>
        <begin position="31"/>
        <end position="56"/>
    </location>
</feature>
<feature type="compositionally biased region" description="Polar residues" evidence="1">
    <location>
        <begin position="258"/>
        <end position="274"/>
    </location>
</feature>
<dbReference type="InterPro" id="IPR013783">
    <property type="entry name" value="Ig-like_fold"/>
</dbReference>
<evidence type="ECO:0000259" key="3">
    <source>
        <dbReference type="PROSITE" id="PS51782"/>
    </source>
</evidence>
<dbReference type="KEGG" id="hat:RC74_14450"/>
<dbReference type="PANTHER" id="PTHR34700">
    <property type="entry name" value="POTASSIUM BINDING PROTEIN KBP"/>
    <property type="match status" value="1"/>
</dbReference>
<dbReference type="RefSeq" id="WP_039001261.1">
    <property type="nucleotide sequence ID" value="NZ_CP014327.1"/>
</dbReference>
<evidence type="ECO:0000256" key="1">
    <source>
        <dbReference type="SAM" id="MobiDB-lite"/>
    </source>
</evidence>
<dbReference type="Pfam" id="PF01476">
    <property type="entry name" value="LysM"/>
    <property type="match status" value="1"/>
</dbReference>
<dbReference type="Proteomes" id="UP000070371">
    <property type="component" value="Chromosome"/>
</dbReference>
<dbReference type="Gene3D" id="2.60.40.10">
    <property type="entry name" value="Immunoglobulins"/>
    <property type="match status" value="1"/>
</dbReference>
<dbReference type="InterPro" id="IPR018392">
    <property type="entry name" value="LysM"/>
</dbReference>
<dbReference type="InterPro" id="IPR052196">
    <property type="entry name" value="Bact_Kbp"/>
</dbReference>